<proteinExistence type="predicted"/>
<dbReference type="InterPro" id="IPR008322">
    <property type="entry name" value="UPF0261"/>
</dbReference>
<dbReference type="Pfam" id="PF23189">
    <property type="entry name" value="UPF0261_C"/>
    <property type="match status" value="1"/>
</dbReference>
<dbReference type="OrthoDB" id="9776369at2"/>
<organism evidence="3 4">
    <name type="scientific">Parapedobacter indicus</name>
    <dbReference type="NCBI Taxonomy" id="1477437"/>
    <lineage>
        <taxon>Bacteria</taxon>
        <taxon>Pseudomonadati</taxon>
        <taxon>Bacteroidota</taxon>
        <taxon>Sphingobacteriia</taxon>
        <taxon>Sphingobacteriales</taxon>
        <taxon>Sphingobacteriaceae</taxon>
        <taxon>Parapedobacter</taxon>
    </lineage>
</organism>
<dbReference type="Gene3D" id="3.40.50.12030">
    <property type="entry name" value="Uncharacterised protein family UPF0261, NC domain"/>
    <property type="match status" value="1"/>
</dbReference>
<dbReference type="Proteomes" id="UP000198670">
    <property type="component" value="Unassembled WGS sequence"/>
</dbReference>
<feature type="domain" description="UPF0261" evidence="2">
    <location>
        <begin position="197"/>
        <end position="411"/>
    </location>
</feature>
<dbReference type="InterPro" id="IPR044122">
    <property type="entry name" value="UPF0261_N"/>
</dbReference>
<sequence>MKAREVPKKTIVVLGCFDTKGEDFAYLRNLLLRDRNSVYTINAGIRGSTDLFHVDVAAEHVAAAAGRSLADLRSRGDRGVAVEEMGLGAAVILKGLVEEGSVAGVIGMGGGGGTHIVLKAMQAVPFGIPKVCVSTLATHDLSRQVGSSDIVLVPSVVDIAGLNGISRVTIGYAASAINGMAAWRAAAEEAPLVTHGRIAISMFGNTTACVDECSTLLRERGYEVIPFHANGAGGRAMESLIAGGYFDGVLDITTTELADELCGGVCNAGPNRLTAAAERGIPQVVVPGCLDMVNFWALDSVPQHYRSRQLYSWSPDVTLMRTNAEENRILGAQLAEKVGTAPGGTAVVLLPMGGLSQLDAPGGPFYAPEIHAALVDSMRSGLSSGVEVVETPLHINDRGFAALAVEVLVSLLAECEGAKKKGKNV</sequence>
<reference evidence="3 4" key="1">
    <citation type="submission" date="2016-10" db="EMBL/GenBank/DDBJ databases">
        <authorList>
            <person name="de Groot N.N."/>
        </authorList>
    </citation>
    <scope>NUCLEOTIDE SEQUENCE [LARGE SCALE GENOMIC DNA]</scope>
    <source>
        <strain evidence="3 4">RK1</strain>
    </source>
</reference>
<dbReference type="EMBL" id="FOQO01000005">
    <property type="protein sequence ID" value="SFI68429.1"/>
    <property type="molecule type" value="Genomic_DNA"/>
</dbReference>
<accession>A0A1I3K7I2</accession>
<dbReference type="PIRSF" id="PIRSF033271">
    <property type="entry name" value="UCP033271"/>
    <property type="match status" value="1"/>
</dbReference>
<dbReference type="InterPro" id="IPR056778">
    <property type="entry name" value="UPF0261_C"/>
</dbReference>
<dbReference type="PANTHER" id="PTHR31862:SF1">
    <property type="entry name" value="UPF0261 DOMAIN PROTEIN (AFU_ORTHOLOGUE AFUA_1G10120)"/>
    <property type="match status" value="1"/>
</dbReference>
<dbReference type="Pfam" id="PF06792">
    <property type="entry name" value="UPF0261"/>
    <property type="match status" value="1"/>
</dbReference>
<dbReference type="Gene3D" id="3.40.50.12020">
    <property type="entry name" value="Uncharacterised protein family UPF0261, NN domain"/>
    <property type="match status" value="1"/>
</dbReference>
<dbReference type="PANTHER" id="PTHR31862">
    <property type="entry name" value="UPF0261 DOMAIN PROTEIN (AFU_ORTHOLOGUE AFUA_1G10120)"/>
    <property type="match status" value="1"/>
</dbReference>
<keyword evidence="4" id="KW-1185">Reference proteome</keyword>
<gene>
    <name evidence="3" type="ORF">SAMN05444682_105113</name>
</gene>
<dbReference type="AlphaFoldDB" id="A0A1I3K7I2"/>
<evidence type="ECO:0000313" key="3">
    <source>
        <dbReference type="EMBL" id="SFI68429.1"/>
    </source>
</evidence>
<evidence type="ECO:0000259" key="2">
    <source>
        <dbReference type="Pfam" id="PF23189"/>
    </source>
</evidence>
<protein>
    <submittedName>
        <fullName evidence="3">Uncharacterized protein, UPF0261 family</fullName>
    </submittedName>
</protein>
<evidence type="ECO:0000259" key="1">
    <source>
        <dbReference type="Pfam" id="PF06792"/>
    </source>
</evidence>
<dbReference type="STRING" id="1477437.SAMN05444682_105113"/>
<feature type="domain" description="UPF0261" evidence="1">
    <location>
        <begin position="9"/>
        <end position="183"/>
    </location>
</feature>
<evidence type="ECO:0000313" key="4">
    <source>
        <dbReference type="Proteomes" id="UP000198670"/>
    </source>
</evidence>
<dbReference type="CDD" id="cd15488">
    <property type="entry name" value="Tm-1-like"/>
    <property type="match status" value="1"/>
</dbReference>
<dbReference type="NCBIfam" id="NF002674">
    <property type="entry name" value="PRK02399.1-2"/>
    <property type="match status" value="1"/>
</dbReference>
<dbReference type="InterPro" id="IPR051353">
    <property type="entry name" value="Tobamovirus_resist_UPF0261"/>
</dbReference>
<name>A0A1I3K7I2_9SPHI</name>